<accession>A0A7T3C0T1</accession>
<dbReference type="RefSeq" id="WP_158512494.1">
    <property type="nucleotide sequence ID" value="NZ_CP065728.1"/>
</dbReference>
<keyword evidence="1" id="KW-0812">Transmembrane</keyword>
<reference evidence="2 3" key="1">
    <citation type="submission" date="2020-12" db="EMBL/GenBank/DDBJ databases">
        <title>FDA dAtabase for Regulatory Grade micrObial Sequences (FDA-ARGOS): Supporting development and validation of Infectious Disease Dx tests.</title>
        <authorList>
            <person name="Sproer C."/>
            <person name="Gronow S."/>
            <person name="Severitt S."/>
            <person name="Schroder I."/>
            <person name="Tallon L."/>
            <person name="Sadzewicz L."/>
            <person name="Zhao X."/>
            <person name="Boylan J."/>
            <person name="Ott S."/>
            <person name="Bowen H."/>
            <person name="Vavikolanu K."/>
            <person name="Mehta A."/>
            <person name="Aluvathingal J."/>
            <person name="Nadendla S."/>
            <person name="Lowell S."/>
            <person name="Myers T."/>
            <person name="Yan Y."/>
            <person name="Sichtig H."/>
        </authorList>
    </citation>
    <scope>NUCLEOTIDE SEQUENCE [LARGE SCALE GENOMIC DNA]</scope>
    <source>
        <strain evidence="2 3">FDAARGOS_869</strain>
    </source>
</reference>
<sequence length="251" mass="28139">MMNVSFILPKRLSDQNGQSIVEFVASIGVLVAFLIGIPIVAKIANVNIMSIQALDYATWRVREGNTDNNQLTQEISDRYFGETALVVSGHKIENTGVKLGTGKNYEQIYQKDTVNVAYVPKSDIPKGDGILKNQYKLPLSDKAGEVIINVPLENLDVLPEIPSSITIKNSLYIDNQSLTARDGEEIRQRMGEIKETIVPYNNEIQRKSYRILNNTVISALNLIPILREYKLKDVSISESTLPQDRLADYKK</sequence>
<protein>
    <recommendedName>
        <fullName evidence="4">Pilus assembly protein</fullName>
    </recommendedName>
</protein>
<name>A0A7T3C0T1_MORNO</name>
<keyword evidence="1" id="KW-1133">Transmembrane helix</keyword>
<proteinExistence type="predicted"/>
<organism evidence="2 3">
    <name type="scientific">Moraxella nonliquefaciens</name>
    <dbReference type="NCBI Taxonomy" id="478"/>
    <lineage>
        <taxon>Bacteria</taxon>
        <taxon>Pseudomonadati</taxon>
        <taxon>Pseudomonadota</taxon>
        <taxon>Gammaproteobacteria</taxon>
        <taxon>Moraxellales</taxon>
        <taxon>Moraxellaceae</taxon>
        <taxon>Moraxella</taxon>
    </lineage>
</organism>
<feature type="transmembrane region" description="Helical" evidence="1">
    <location>
        <begin position="20"/>
        <end position="41"/>
    </location>
</feature>
<gene>
    <name evidence="2" type="ORF">I6G26_05680</name>
</gene>
<dbReference type="EMBL" id="CP065728">
    <property type="protein sequence ID" value="QPT45465.1"/>
    <property type="molecule type" value="Genomic_DNA"/>
</dbReference>
<evidence type="ECO:0000256" key="1">
    <source>
        <dbReference type="SAM" id="Phobius"/>
    </source>
</evidence>
<evidence type="ECO:0008006" key="4">
    <source>
        <dbReference type="Google" id="ProtNLM"/>
    </source>
</evidence>
<evidence type="ECO:0000313" key="2">
    <source>
        <dbReference type="EMBL" id="QPT45465.1"/>
    </source>
</evidence>
<keyword evidence="1" id="KW-0472">Membrane</keyword>
<evidence type="ECO:0000313" key="3">
    <source>
        <dbReference type="Proteomes" id="UP000594834"/>
    </source>
</evidence>
<keyword evidence="3" id="KW-1185">Reference proteome</keyword>
<dbReference type="Proteomes" id="UP000594834">
    <property type="component" value="Chromosome"/>
</dbReference>